<dbReference type="EMBL" id="LBUP01000001">
    <property type="protein sequence ID" value="KKQ67162.1"/>
    <property type="molecule type" value="Genomic_DNA"/>
</dbReference>
<dbReference type="Proteomes" id="UP000034235">
    <property type="component" value="Unassembled WGS sequence"/>
</dbReference>
<keyword evidence="1" id="KW-0175">Coiled coil</keyword>
<evidence type="ECO:0000313" key="4">
    <source>
        <dbReference type="Proteomes" id="UP000034235"/>
    </source>
</evidence>
<keyword evidence="2" id="KW-0812">Transmembrane</keyword>
<evidence type="ECO:0000256" key="2">
    <source>
        <dbReference type="SAM" id="Phobius"/>
    </source>
</evidence>
<evidence type="ECO:0000313" key="3">
    <source>
        <dbReference type="EMBL" id="KKQ67162.1"/>
    </source>
</evidence>
<proteinExistence type="predicted"/>
<organism evidence="3 4">
    <name type="scientific">Candidatus Daviesbacteria bacterium GW2011_GWA2_38_24</name>
    <dbReference type="NCBI Taxonomy" id="1618422"/>
    <lineage>
        <taxon>Bacteria</taxon>
        <taxon>Candidatus Daviesiibacteriota</taxon>
    </lineage>
</organism>
<keyword evidence="2" id="KW-1133">Transmembrane helix</keyword>
<feature type="transmembrane region" description="Helical" evidence="2">
    <location>
        <begin position="6"/>
        <end position="24"/>
    </location>
</feature>
<keyword evidence="2" id="KW-0472">Membrane</keyword>
<protein>
    <submittedName>
        <fullName evidence="3">Uncharacterized protein</fullName>
    </submittedName>
</protein>
<accession>A0A0G0JK17</accession>
<reference evidence="3 4" key="1">
    <citation type="journal article" date="2015" name="Nature">
        <title>rRNA introns, odd ribosomes, and small enigmatic genomes across a large radiation of phyla.</title>
        <authorList>
            <person name="Brown C.T."/>
            <person name="Hug L.A."/>
            <person name="Thomas B.C."/>
            <person name="Sharon I."/>
            <person name="Castelle C.J."/>
            <person name="Singh A."/>
            <person name="Wilkins M.J."/>
            <person name="Williams K.H."/>
            <person name="Banfield J.F."/>
        </authorList>
    </citation>
    <scope>NUCLEOTIDE SEQUENCE [LARGE SCALE GENOMIC DNA]</scope>
</reference>
<sequence length="92" mass="10602">MKKRYLILITAAVLFLGLILEIWVMNRLSTFGEQIVKLERSAAELKLENKILENQIAEKSSLRAVKEYSRVLGFTNIKNITYIKPSEVAFSR</sequence>
<comment type="caution">
    <text evidence="3">The sequence shown here is derived from an EMBL/GenBank/DDBJ whole genome shotgun (WGS) entry which is preliminary data.</text>
</comment>
<name>A0A0G0JK17_9BACT</name>
<dbReference type="AlphaFoldDB" id="A0A0G0JK17"/>
<feature type="coiled-coil region" evidence="1">
    <location>
        <begin position="28"/>
        <end position="62"/>
    </location>
</feature>
<gene>
    <name evidence="3" type="ORF">US86_C0001G0089</name>
</gene>
<evidence type="ECO:0000256" key="1">
    <source>
        <dbReference type="SAM" id="Coils"/>
    </source>
</evidence>